<dbReference type="EMBL" id="JAODUP010000026">
    <property type="protein sequence ID" value="KAK2167612.1"/>
    <property type="molecule type" value="Genomic_DNA"/>
</dbReference>
<evidence type="ECO:0000313" key="2">
    <source>
        <dbReference type="EMBL" id="KAK2167612.1"/>
    </source>
</evidence>
<evidence type="ECO:0000256" key="1">
    <source>
        <dbReference type="SAM" id="MobiDB-lite"/>
    </source>
</evidence>
<reference evidence="2" key="1">
    <citation type="journal article" date="2023" name="Mol. Biol. Evol.">
        <title>Third-Generation Sequencing Reveals the Adaptive Role of the Epigenome in Three Deep-Sea Polychaetes.</title>
        <authorList>
            <person name="Perez M."/>
            <person name="Aroh O."/>
            <person name="Sun Y."/>
            <person name="Lan Y."/>
            <person name="Juniper S.K."/>
            <person name="Young C.R."/>
            <person name="Angers B."/>
            <person name="Qian P.Y."/>
        </authorList>
    </citation>
    <scope>NUCLEOTIDE SEQUENCE</scope>
    <source>
        <strain evidence="2">P08H-3</strain>
    </source>
</reference>
<comment type="caution">
    <text evidence="2">The sequence shown here is derived from an EMBL/GenBank/DDBJ whole genome shotgun (WGS) entry which is preliminary data.</text>
</comment>
<protein>
    <submittedName>
        <fullName evidence="2">Uncharacterized protein</fullName>
    </submittedName>
</protein>
<dbReference type="Proteomes" id="UP001208570">
    <property type="component" value="Unassembled WGS sequence"/>
</dbReference>
<feature type="compositionally biased region" description="Acidic residues" evidence="1">
    <location>
        <begin position="125"/>
        <end position="144"/>
    </location>
</feature>
<evidence type="ECO:0000313" key="3">
    <source>
        <dbReference type="Proteomes" id="UP001208570"/>
    </source>
</evidence>
<sequence length="192" mass="21212">MFSLKSSSSVRRLQSFITYAQSCCDQIVPDVMTEMVHVHHVGYVLDLSRRCSVETRDAFGWLVAPSVELARRDLFITSVFITDDVDTESDVDADADDVIRVAEDVENRDRVEAEVDEECSRGEEDLAADDVDETERDEDEDADPDWVVAAGSGEDGTVCGDEEADMAGNEAAGVVDDEDLYVSCIRDVMPED</sequence>
<proteinExistence type="predicted"/>
<feature type="compositionally biased region" description="Basic and acidic residues" evidence="1">
    <location>
        <begin position="109"/>
        <end position="124"/>
    </location>
</feature>
<dbReference type="AlphaFoldDB" id="A0AAD9KAM8"/>
<feature type="region of interest" description="Disordered" evidence="1">
    <location>
        <begin position="109"/>
        <end position="162"/>
    </location>
</feature>
<accession>A0AAD9KAM8</accession>
<name>A0AAD9KAM8_9ANNE</name>
<organism evidence="2 3">
    <name type="scientific">Paralvinella palmiformis</name>
    <dbReference type="NCBI Taxonomy" id="53620"/>
    <lineage>
        <taxon>Eukaryota</taxon>
        <taxon>Metazoa</taxon>
        <taxon>Spiralia</taxon>
        <taxon>Lophotrochozoa</taxon>
        <taxon>Annelida</taxon>
        <taxon>Polychaeta</taxon>
        <taxon>Sedentaria</taxon>
        <taxon>Canalipalpata</taxon>
        <taxon>Terebellida</taxon>
        <taxon>Terebelliformia</taxon>
        <taxon>Alvinellidae</taxon>
        <taxon>Paralvinella</taxon>
    </lineage>
</organism>
<gene>
    <name evidence="2" type="ORF">LSH36_26g14013</name>
</gene>
<keyword evidence="3" id="KW-1185">Reference proteome</keyword>